<gene>
    <name evidence="1" type="ORF">K458DRAFT_485570</name>
</gene>
<organism evidence="1 2">
    <name type="scientific">Lentithecium fluviatile CBS 122367</name>
    <dbReference type="NCBI Taxonomy" id="1168545"/>
    <lineage>
        <taxon>Eukaryota</taxon>
        <taxon>Fungi</taxon>
        <taxon>Dikarya</taxon>
        <taxon>Ascomycota</taxon>
        <taxon>Pezizomycotina</taxon>
        <taxon>Dothideomycetes</taxon>
        <taxon>Pleosporomycetidae</taxon>
        <taxon>Pleosporales</taxon>
        <taxon>Massarineae</taxon>
        <taxon>Lentitheciaceae</taxon>
        <taxon>Lentithecium</taxon>
    </lineage>
</organism>
<dbReference type="CDD" id="cd11693">
    <property type="entry name" value="HRI1_C_like"/>
    <property type="match status" value="1"/>
</dbReference>
<reference evidence="1" key="1">
    <citation type="journal article" date="2020" name="Stud. Mycol.">
        <title>101 Dothideomycetes genomes: a test case for predicting lifestyles and emergence of pathogens.</title>
        <authorList>
            <person name="Haridas S."/>
            <person name="Albert R."/>
            <person name="Binder M."/>
            <person name="Bloem J."/>
            <person name="Labutti K."/>
            <person name="Salamov A."/>
            <person name="Andreopoulos B."/>
            <person name="Baker S."/>
            <person name="Barry K."/>
            <person name="Bills G."/>
            <person name="Bluhm B."/>
            <person name="Cannon C."/>
            <person name="Castanera R."/>
            <person name="Culley D."/>
            <person name="Daum C."/>
            <person name="Ezra D."/>
            <person name="Gonzalez J."/>
            <person name="Henrissat B."/>
            <person name="Kuo A."/>
            <person name="Liang C."/>
            <person name="Lipzen A."/>
            <person name="Lutzoni F."/>
            <person name="Magnuson J."/>
            <person name="Mondo S."/>
            <person name="Nolan M."/>
            <person name="Ohm R."/>
            <person name="Pangilinan J."/>
            <person name="Park H.-J."/>
            <person name="Ramirez L."/>
            <person name="Alfaro M."/>
            <person name="Sun H."/>
            <person name="Tritt A."/>
            <person name="Yoshinaga Y."/>
            <person name="Zwiers L.-H."/>
            <person name="Turgeon B."/>
            <person name="Goodwin S."/>
            <person name="Spatafora J."/>
            <person name="Crous P."/>
            <person name="Grigoriev I."/>
        </authorList>
    </citation>
    <scope>NUCLEOTIDE SEQUENCE</scope>
    <source>
        <strain evidence="1">CBS 122367</strain>
    </source>
</reference>
<evidence type="ECO:0000313" key="2">
    <source>
        <dbReference type="Proteomes" id="UP000799291"/>
    </source>
</evidence>
<evidence type="ECO:0008006" key="3">
    <source>
        <dbReference type="Google" id="ProtNLM"/>
    </source>
</evidence>
<protein>
    <recommendedName>
        <fullName evidence="3">Protein HRI1</fullName>
    </recommendedName>
</protein>
<dbReference type="InterPro" id="IPR031818">
    <property type="entry name" value="Hri1"/>
</dbReference>
<proteinExistence type="predicted"/>
<name>A0A6G1J9V4_9PLEO</name>
<accession>A0A6G1J9V4</accession>
<dbReference type="OrthoDB" id="4045395at2759"/>
<keyword evidence="2" id="KW-1185">Reference proteome</keyword>
<dbReference type="InterPro" id="IPR043047">
    <property type="entry name" value="Hri1_N_sf"/>
</dbReference>
<dbReference type="EMBL" id="MU005575">
    <property type="protein sequence ID" value="KAF2687344.1"/>
    <property type="molecule type" value="Genomic_DNA"/>
</dbReference>
<sequence>MTYPPSPKGASISIREYIYFLPYPLPTGTPVPYTTGLPDRNPLNYPAKAVEPTSTLVLTSPGRRFVDVRILKPKKAYGKEGEEQGRAKLELPNDGGGKERIEWAFAGMAGARAVQDPFTPQTGGCHPPTSSHRTFASPITHATWTHWLDSRHPVDTPASQIPVDEAIMFPLSSTQVLEHGHAANILTGKMQSHEELWTDVPIEATGSGVKTCIVLRTENEEAKVRGVVIRLGRWCQGIFMKADYVTVERWEWVEKKAEQTPWDVPMWKGTAPVRAEASRRIDGEGGEWVRRLRIGDGFLPCVVGFRAEHAKVGKGVKYFDYEWVVEEVLEWRD</sequence>
<dbReference type="AlphaFoldDB" id="A0A6G1J9V4"/>
<dbReference type="Proteomes" id="UP000799291">
    <property type="component" value="Unassembled WGS sequence"/>
</dbReference>
<dbReference type="Gene3D" id="2.40.128.320">
    <property type="entry name" value="Protein HRI1, N-terminal domain"/>
    <property type="match status" value="1"/>
</dbReference>
<evidence type="ECO:0000313" key="1">
    <source>
        <dbReference type="EMBL" id="KAF2687344.1"/>
    </source>
</evidence>
<dbReference type="Pfam" id="PF16815">
    <property type="entry name" value="HRI1"/>
    <property type="match status" value="1"/>
</dbReference>